<gene>
    <name evidence="1" type="ORF">ACMD2_13515</name>
</gene>
<sequence length="9" mass="862">MQGEGGVAN</sequence>
<name>A0A199VDW3_ANACO</name>
<comment type="caution">
    <text evidence="1">The sequence shown here is derived from an EMBL/GenBank/DDBJ whole genome shotgun (WGS) entry which is preliminary data.</text>
</comment>
<proteinExistence type="predicted"/>
<evidence type="ECO:0000313" key="2">
    <source>
        <dbReference type="Proteomes" id="UP000092600"/>
    </source>
</evidence>
<dbReference type="Proteomes" id="UP000092600">
    <property type="component" value="Unassembled WGS sequence"/>
</dbReference>
<organism evidence="1 2">
    <name type="scientific">Ananas comosus</name>
    <name type="common">Pineapple</name>
    <name type="synonym">Ananas ananas</name>
    <dbReference type="NCBI Taxonomy" id="4615"/>
    <lineage>
        <taxon>Eukaryota</taxon>
        <taxon>Viridiplantae</taxon>
        <taxon>Streptophyta</taxon>
        <taxon>Embryophyta</taxon>
        <taxon>Tracheophyta</taxon>
        <taxon>Spermatophyta</taxon>
        <taxon>Magnoliopsida</taxon>
        <taxon>Liliopsida</taxon>
        <taxon>Poales</taxon>
        <taxon>Bromeliaceae</taxon>
        <taxon>Bromelioideae</taxon>
        <taxon>Ananas</taxon>
    </lineage>
</organism>
<protein>
    <submittedName>
        <fullName evidence="1">Uncharacterized protein</fullName>
    </submittedName>
</protein>
<evidence type="ECO:0000313" key="1">
    <source>
        <dbReference type="EMBL" id="OAY75302.1"/>
    </source>
</evidence>
<accession>A0A199VDW3</accession>
<reference evidence="1 2" key="1">
    <citation type="journal article" date="2016" name="DNA Res.">
        <title>The draft genome of MD-2 pineapple using hybrid error correction of long reads.</title>
        <authorList>
            <person name="Redwan R.M."/>
            <person name="Saidin A."/>
            <person name="Kumar S.V."/>
        </authorList>
    </citation>
    <scope>NUCLEOTIDE SEQUENCE [LARGE SCALE GENOMIC DNA]</scope>
    <source>
        <strain evidence="2">cv. MD2</strain>
        <tissue evidence="1">Leaf</tissue>
    </source>
</reference>
<dbReference type="EMBL" id="LSRQ01002132">
    <property type="protein sequence ID" value="OAY75302.1"/>
    <property type="molecule type" value="Genomic_DNA"/>
</dbReference>